<protein>
    <submittedName>
        <fullName evidence="4">Tetratricopeptide repeat protein</fullName>
    </submittedName>
</protein>
<keyword evidence="2" id="KW-0472">Membrane</keyword>
<organism evidence="4 5">
    <name type="scientific">Brevundimonas fontaquae</name>
    <dbReference type="NCBI Taxonomy" id="2813778"/>
    <lineage>
        <taxon>Bacteria</taxon>
        <taxon>Pseudomonadati</taxon>
        <taxon>Pseudomonadota</taxon>
        <taxon>Alphaproteobacteria</taxon>
        <taxon>Caulobacterales</taxon>
        <taxon>Caulobacteraceae</taxon>
        <taxon>Brevundimonas</taxon>
    </lineage>
</organism>
<evidence type="ECO:0000256" key="2">
    <source>
        <dbReference type="SAM" id="Phobius"/>
    </source>
</evidence>
<evidence type="ECO:0000313" key="5">
    <source>
        <dbReference type="Proteomes" id="UP000662957"/>
    </source>
</evidence>
<evidence type="ECO:0000259" key="3">
    <source>
        <dbReference type="Pfam" id="PF09976"/>
    </source>
</evidence>
<dbReference type="SUPFAM" id="SSF48452">
    <property type="entry name" value="TPR-like"/>
    <property type="match status" value="1"/>
</dbReference>
<proteinExistence type="predicted"/>
<feature type="domain" description="Ancillary SecYEG translocon subunit/Cell division coordinator CpoB TPR" evidence="3">
    <location>
        <begin position="25"/>
        <end position="187"/>
    </location>
</feature>
<feature type="transmembrane region" description="Helical" evidence="2">
    <location>
        <begin position="23"/>
        <end position="45"/>
    </location>
</feature>
<gene>
    <name evidence="4" type="ORF">JX001_08460</name>
</gene>
<keyword evidence="2" id="KW-0812">Transmembrane</keyword>
<dbReference type="Proteomes" id="UP000662957">
    <property type="component" value="Chromosome"/>
</dbReference>
<keyword evidence="5" id="KW-1185">Reference proteome</keyword>
<sequence>MVDVFEQVEEELRSDKLKRLAKTWLPVFGVVLVVALIGALGWWGWDSLNSNKAAKAAEAYDRGMEALRADKPMDARAAFEEAIKEGNGAYKVLALQQQAGLAVSANKFQDAVRLFDEAAKASSDPILSDPPALKAAFLIMDTAPLAEIEKRLTPLAEDKRPLHAFAQEALALARLQHGKTKEAREAFVLLQLGQDVPDSIRQRAQIAVESIDAGTAAAIKPIIDAAAKATPPAAGAANAMTPSAAQAAPVQAAPAQAAPAQAAPAQAAPAAAPAAQ</sequence>
<dbReference type="Gene3D" id="1.25.40.10">
    <property type="entry name" value="Tetratricopeptide repeat domain"/>
    <property type="match status" value="1"/>
</dbReference>
<feature type="region of interest" description="Disordered" evidence="1">
    <location>
        <begin position="234"/>
        <end position="276"/>
    </location>
</feature>
<accession>A0ABX7LM61</accession>
<reference evidence="4 5" key="1">
    <citation type="submission" date="2021-02" db="EMBL/GenBank/DDBJ databases">
        <title>Brevundimonas sp. CS1 genome sequence.</title>
        <authorList>
            <person name="Lee K."/>
            <person name="Choi Y.-J."/>
            <person name="Son H.-R."/>
        </authorList>
    </citation>
    <scope>NUCLEOTIDE SEQUENCE [LARGE SCALE GENOMIC DNA]</scope>
    <source>
        <strain evidence="4 5">CS1</strain>
    </source>
</reference>
<dbReference type="InterPro" id="IPR011990">
    <property type="entry name" value="TPR-like_helical_dom_sf"/>
</dbReference>
<keyword evidence="2" id="KW-1133">Transmembrane helix</keyword>
<name>A0ABX7LM61_9CAUL</name>
<evidence type="ECO:0000313" key="4">
    <source>
        <dbReference type="EMBL" id="QSF52875.1"/>
    </source>
</evidence>
<dbReference type="InterPro" id="IPR018704">
    <property type="entry name" value="SecYEG/CpoB_TPR"/>
</dbReference>
<dbReference type="RefSeq" id="WP_205680742.1">
    <property type="nucleotide sequence ID" value="NZ_CP070968.1"/>
</dbReference>
<dbReference type="EMBL" id="CP070968">
    <property type="protein sequence ID" value="QSF52875.1"/>
    <property type="molecule type" value="Genomic_DNA"/>
</dbReference>
<dbReference type="Pfam" id="PF09976">
    <property type="entry name" value="TPR_21"/>
    <property type="match status" value="1"/>
</dbReference>
<evidence type="ECO:0000256" key="1">
    <source>
        <dbReference type="SAM" id="MobiDB-lite"/>
    </source>
</evidence>